<keyword evidence="1" id="KW-0812">Transmembrane</keyword>
<accession>A0A7Y6B5M1</accession>
<protein>
    <submittedName>
        <fullName evidence="2">Uncharacterized protein</fullName>
    </submittedName>
</protein>
<evidence type="ECO:0000256" key="1">
    <source>
        <dbReference type="SAM" id="Phobius"/>
    </source>
</evidence>
<comment type="caution">
    <text evidence="2">The sequence shown here is derived from an EMBL/GenBank/DDBJ whole genome shotgun (WGS) entry which is preliminary data.</text>
</comment>
<dbReference type="RefSeq" id="WP_175312459.1">
    <property type="nucleotide sequence ID" value="NZ_CBCRYR010000002.1"/>
</dbReference>
<keyword evidence="1" id="KW-0472">Membrane</keyword>
<keyword evidence="1" id="KW-1133">Transmembrane helix</keyword>
<reference evidence="2 3" key="1">
    <citation type="submission" date="2020-05" db="EMBL/GenBank/DDBJ databases">
        <title>Genome Sequencing of Type Strains.</title>
        <authorList>
            <person name="Lemaire J.F."/>
            <person name="Inderbitzin P."/>
            <person name="Gregorio O.A."/>
            <person name="Collins S.B."/>
            <person name="Wespe N."/>
            <person name="Knight-Connoni V."/>
        </authorList>
    </citation>
    <scope>NUCLEOTIDE SEQUENCE [LARGE SCALE GENOMIC DNA]</scope>
    <source>
        <strain evidence="2 3">DSM 100049</strain>
    </source>
</reference>
<evidence type="ECO:0000313" key="2">
    <source>
        <dbReference type="EMBL" id="NUU47862.1"/>
    </source>
</evidence>
<keyword evidence="3" id="KW-1185">Reference proteome</keyword>
<proteinExistence type="predicted"/>
<feature type="transmembrane region" description="Helical" evidence="1">
    <location>
        <begin position="106"/>
        <end position="130"/>
    </location>
</feature>
<organism evidence="2 3">
    <name type="scientific">Sphingomonas zeae</name>
    <dbReference type="NCBI Taxonomy" id="1646122"/>
    <lineage>
        <taxon>Bacteria</taxon>
        <taxon>Pseudomonadati</taxon>
        <taxon>Pseudomonadota</taxon>
        <taxon>Alphaproteobacteria</taxon>
        <taxon>Sphingomonadales</taxon>
        <taxon>Sphingomonadaceae</taxon>
        <taxon>Sphingomonas</taxon>
    </lineage>
</organism>
<sequence>MIYQADLDPEVVELPPHFRELAAGLRTMLVDLRAASNMLVRRDQTEDDELATLDHVRRILTDLADGHEELADGFEATAQIYDDIVCGRIAASPPPPDDRSSLLTQLLGVGHLLLLLLGLVSAVTLGIAAIKELRPSPPGTPYTVTEITHGDR</sequence>
<dbReference type="AlphaFoldDB" id="A0A7Y6B5M1"/>
<gene>
    <name evidence="2" type="ORF">HP438_12875</name>
</gene>
<dbReference type="EMBL" id="JABMCH010000066">
    <property type="protein sequence ID" value="NUU47862.1"/>
    <property type="molecule type" value="Genomic_DNA"/>
</dbReference>
<evidence type="ECO:0000313" key="3">
    <source>
        <dbReference type="Proteomes" id="UP000536441"/>
    </source>
</evidence>
<name>A0A7Y6B5M1_9SPHN</name>
<dbReference type="Proteomes" id="UP000536441">
    <property type="component" value="Unassembled WGS sequence"/>
</dbReference>